<dbReference type="AlphaFoldDB" id="A0A951PA76"/>
<protein>
    <submittedName>
        <fullName evidence="1">Uncharacterized protein</fullName>
    </submittedName>
</protein>
<evidence type="ECO:0000313" key="2">
    <source>
        <dbReference type="Proteomes" id="UP000707356"/>
    </source>
</evidence>
<gene>
    <name evidence="1" type="ORF">KME07_09255</name>
</gene>
<sequence length="138" mass="15909">MSQQNLHPQAQALADFLRQQPLDQEELLQAITEFTATSSYDPNDDILLGWGIDDVQQAVEYIAERRTVSVADAVLVLEKAADQYDASIGMNWEVLQMHLIELKDSGQIKFKRIRQQFRLKSQRKRQALRQSLRTNLPN</sequence>
<evidence type="ECO:0000313" key="1">
    <source>
        <dbReference type="EMBL" id="MBW4465612.1"/>
    </source>
</evidence>
<dbReference type="EMBL" id="JAHHHV010000052">
    <property type="protein sequence ID" value="MBW4465612.1"/>
    <property type="molecule type" value="Genomic_DNA"/>
</dbReference>
<dbReference type="Proteomes" id="UP000707356">
    <property type="component" value="Unassembled WGS sequence"/>
</dbReference>
<reference evidence="1" key="2">
    <citation type="journal article" date="2022" name="Microbiol. Resour. Announc.">
        <title>Metagenome Sequencing to Explore Phylogenomics of Terrestrial Cyanobacteria.</title>
        <authorList>
            <person name="Ward R.D."/>
            <person name="Stajich J.E."/>
            <person name="Johansen J.R."/>
            <person name="Huntemann M."/>
            <person name="Clum A."/>
            <person name="Foster B."/>
            <person name="Foster B."/>
            <person name="Roux S."/>
            <person name="Palaniappan K."/>
            <person name="Varghese N."/>
            <person name="Mukherjee S."/>
            <person name="Reddy T.B.K."/>
            <person name="Daum C."/>
            <person name="Copeland A."/>
            <person name="Chen I.A."/>
            <person name="Ivanova N.N."/>
            <person name="Kyrpides N.C."/>
            <person name="Shapiro N."/>
            <person name="Eloe-Fadrosh E.A."/>
            <person name="Pietrasiak N."/>
        </authorList>
    </citation>
    <scope>NUCLEOTIDE SEQUENCE</scope>
    <source>
        <strain evidence="1">GSE-TBD4-15B</strain>
    </source>
</reference>
<organism evidence="1 2">
    <name type="scientific">Pegethrix bostrychoides GSE-TBD4-15B</name>
    <dbReference type="NCBI Taxonomy" id="2839662"/>
    <lineage>
        <taxon>Bacteria</taxon>
        <taxon>Bacillati</taxon>
        <taxon>Cyanobacteriota</taxon>
        <taxon>Cyanophyceae</taxon>
        <taxon>Oculatellales</taxon>
        <taxon>Oculatellaceae</taxon>
        <taxon>Pegethrix</taxon>
    </lineage>
</organism>
<proteinExistence type="predicted"/>
<reference evidence="1" key="1">
    <citation type="submission" date="2021-05" db="EMBL/GenBank/DDBJ databases">
        <authorList>
            <person name="Pietrasiak N."/>
            <person name="Ward R."/>
            <person name="Stajich J.E."/>
            <person name="Kurbessoian T."/>
        </authorList>
    </citation>
    <scope>NUCLEOTIDE SEQUENCE</scope>
    <source>
        <strain evidence="1">GSE-TBD4-15B</strain>
    </source>
</reference>
<name>A0A951PA76_9CYAN</name>
<comment type="caution">
    <text evidence="1">The sequence shown here is derived from an EMBL/GenBank/DDBJ whole genome shotgun (WGS) entry which is preliminary data.</text>
</comment>
<accession>A0A951PA76</accession>